<evidence type="ECO:0000259" key="9">
    <source>
        <dbReference type="Pfam" id="PF12704"/>
    </source>
</evidence>
<evidence type="ECO:0000313" key="10">
    <source>
        <dbReference type="EMBL" id="MBU5675138.1"/>
    </source>
</evidence>
<dbReference type="InterPro" id="IPR025857">
    <property type="entry name" value="MacB_PCD"/>
</dbReference>
<comment type="similarity">
    <text evidence="6">Belongs to the ABC-4 integral membrane protein family.</text>
</comment>
<comment type="caution">
    <text evidence="10">The sequence shown here is derived from an EMBL/GenBank/DDBJ whole genome shotgun (WGS) entry which is preliminary data.</text>
</comment>
<dbReference type="RefSeq" id="WP_216414641.1">
    <property type="nucleotide sequence ID" value="NZ_JAHLQK010000001.1"/>
</dbReference>
<evidence type="ECO:0000313" key="11">
    <source>
        <dbReference type="Proteomes" id="UP000779508"/>
    </source>
</evidence>
<organism evidence="10 11">
    <name type="scientific">Alkaliphilus flagellatus</name>
    <dbReference type="NCBI Taxonomy" id="2841507"/>
    <lineage>
        <taxon>Bacteria</taxon>
        <taxon>Bacillati</taxon>
        <taxon>Bacillota</taxon>
        <taxon>Clostridia</taxon>
        <taxon>Peptostreptococcales</taxon>
        <taxon>Natronincolaceae</taxon>
        <taxon>Alkaliphilus</taxon>
    </lineage>
</organism>
<dbReference type="Pfam" id="PF12704">
    <property type="entry name" value="MacB_PCD"/>
    <property type="match status" value="1"/>
</dbReference>
<dbReference type="Proteomes" id="UP000779508">
    <property type="component" value="Unassembled WGS sequence"/>
</dbReference>
<sequence>MIRESIQMSWQNITHNKMRSFLTTLGIVIGVTSIIALISIVQGVTGEVTSQFSSLGAGKITVQAFGTPLKQGLSDNDMKKLSEIENVSGVSPTLSMQGYIIRNSSVEENVTIEGKNEVYFQHNPDLILRGRALNILDMKSKNKVAIINQSLEEILFFGENSIGQTMQINGITYTVVGVFDSNVATDINSMAANRIGKSSEGKAIIPYKTAMGMAGISNISSLELLISDSDRTDTVMESAELILNQAFNYKENSYNIINMENLLDTMNTMTGMMTAMMAGIASIALLVGGIGIMNMMLVSVTERTTEIGLRKALGAEPKRIQLQFLIESIFLSLLGGFIGLLLGIGISWIVSIAIGFTFIPSSGAITLGVGFSAAVGIIFGWAPAKKASELNPIDALRSV</sequence>
<keyword evidence="2" id="KW-1003">Cell membrane</keyword>
<feature type="transmembrane region" description="Helical" evidence="7">
    <location>
        <begin position="272"/>
        <end position="293"/>
    </location>
</feature>
<reference evidence="10 11" key="1">
    <citation type="submission" date="2021-06" db="EMBL/GenBank/DDBJ databases">
        <authorList>
            <person name="Sun Q."/>
            <person name="Li D."/>
        </authorList>
    </citation>
    <scope>NUCLEOTIDE SEQUENCE [LARGE SCALE GENOMIC DNA]</scope>
    <source>
        <strain evidence="10 11">MSJ-5</strain>
    </source>
</reference>
<feature type="domain" description="ABC3 transporter permease C-terminal" evidence="8">
    <location>
        <begin position="280"/>
        <end position="392"/>
    </location>
</feature>
<name>A0ABS6FYJ1_9FIRM</name>
<dbReference type="EMBL" id="JAHLQK010000001">
    <property type="protein sequence ID" value="MBU5675138.1"/>
    <property type="molecule type" value="Genomic_DNA"/>
</dbReference>
<keyword evidence="3 7" id="KW-0812">Transmembrane</keyword>
<proteinExistence type="inferred from homology"/>
<feature type="transmembrane region" description="Helical" evidence="7">
    <location>
        <begin position="329"/>
        <end position="358"/>
    </location>
</feature>
<keyword evidence="5 7" id="KW-0472">Membrane</keyword>
<dbReference type="Pfam" id="PF02687">
    <property type="entry name" value="FtsX"/>
    <property type="match status" value="1"/>
</dbReference>
<feature type="domain" description="MacB-like periplasmic core" evidence="9">
    <location>
        <begin position="20"/>
        <end position="239"/>
    </location>
</feature>
<evidence type="ECO:0000256" key="7">
    <source>
        <dbReference type="SAM" id="Phobius"/>
    </source>
</evidence>
<keyword evidence="11" id="KW-1185">Reference proteome</keyword>
<dbReference type="InterPro" id="IPR050250">
    <property type="entry name" value="Macrolide_Exporter_MacB"/>
</dbReference>
<evidence type="ECO:0000256" key="3">
    <source>
        <dbReference type="ARBA" id="ARBA00022692"/>
    </source>
</evidence>
<evidence type="ECO:0000256" key="1">
    <source>
        <dbReference type="ARBA" id="ARBA00004651"/>
    </source>
</evidence>
<evidence type="ECO:0000256" key="6">
    <source>
        <dbReference type="ARBA" id="ARBA00038076"/>
    </source>
</evidence>
<dbReference type="PANTHER" id="PTHR30572:SF4">
    <property type="entry name" value="ABC TRANSPORTER PERMEASE YTRF"/>
    <property type="match status" value="1"/>
</dbReference>
<gene>
    <name evidence="10" type="ORF">KQI88_01745</name>
</gene>
<dbReference type="InterPro" id="IPR003838">
    <property type="entry name" value="ABC3_permease_C"/>
</dbReference>
<evidence type="ECO:0000256" key="5">
    <source>
        <dbReference type="ARBA" id="ARBA00023136"/>
    </source>
</evidence>
<feature type="transmembrane region" description="Helical" evidence="7">
    <location>
        <begin position="364"/>
        <end position="382"/>
    </location>
</feature>
<feature type="transmembrane region" description="Helical" evidence="7">
    <location>
        <begin position="21"/>
        <end position="41"/>
    </location>
</feature>
<evidence type="ECO:0000256" key="2">
    <source>
        <dbReference type="ARBA" id="ARBA00022475"/>
    </source>
</evidence>
<comment type="subcellular location">
    <subcellularLocation>
        <location evidence="1">Cell membrane</location>
        <topology evidence="1">Multi-pass membrane protein</topology>
    </subcellularLocation>
</comment>
<accession>A0ABS6FYJ1</accession>
<dbReference type="PANTHER" id="PTHR30572">
    <property type="entry name" value="MEMBRANE COMPONENT OF TRANSPORTER-RELATED"/>
    <property type="match status" value="1"/>
</dbReference>
<evidence type="ECO:0000256" key="4">
    <source>
        <dbReference type="ARBA" id="ARBA00022989"/>
    </source>
</evidence>
<evidence type="ECO:0000259" key="8">
    <source>
        <dbReference type="Pfam" id="PF02687"/>
    </source>
</evidence>
<keyword evidence="4 7" id="KW-1133">Transmembrane helix</keyword>
<protein>
    <submittedName>
        <fullName evidence="10">ABC transporter permease</fullName>
    </submittedName>
</protein>